<evidence type="ECO:0000313" key="3">
    <source>
        <dbReference type="Proteomes" id="UP000634229"/>
    </source>
</evidence>
<dbReference type="Gene3D" id="1.10.260.40">
    <property type="entry name" value="lambda repressor-like DNA-binding domains"/>
    <property type="match status" value="1"/>
</dbReference>
<evidence type="ECO:0000259" key="1">
    <source>
        <dbReference type="PROSITE" id="PS50943"/>
    </source>
</evidence>
<dbReference type="Proteomes" id="UP000634229">
    <property type="component" value="Unassembled WGS sequence"/>
</dbReference>
<feature type="domain" description="HTH cro/C1-type" evidence="1">
    <location>
        <begin position="15"/>
        <end position="69"/>
    </location>
</feature>
<dbReference type="CDD" id="cd00093">
    <property type="entry name" value="HTH_XRE"/>
    <property type="match status" value="1"/>
</dbReference>
<sequence>MADGQDQGRPLGEVIRRARVLQQRSQADVAASLGYHQSKLSRLENGHGTEDTRVLRAVAAELAVPLHHLGLAPPTTPPTADHEAEDMRRRTFLAGSAASLAAPSAPPAQHHRELVRALLPGLPSAPSDHVPSLPQLSARVSTARRLFCTCDYAELGRILPPLIDDLRQAARAADSAPAGTVTGLLATAYQTLTGLLLKLGDGGSAWMAVGRAMAEGERSGDPVVLASSVRVQAHALARGKHSSHAIALVRHTADQMTGAYDRRSPRYLAALGLMLLRGVTAASGAGDRAATQEFLGEASEVARHVALDRPDAWANFSPTNVQLHAVSAAVALGDTGVALETAQPLMGRRIPVPERRSALWVEAARAYSQQGRLADGYRAVRIAESCAAQDIRRPAVRELVADMAARDRRRALPELHHFSRQLGVPA</sequence>
<reference evidence="2 3" key="1">
    <citation type="submission" date="2021-01" db="EMBL/GenBank/DDBJ databases">
        <title>WGS of actinomycetes isolated from Thailand.</title>
        <authorList>
            <person name="Thawai C."/>
        </authorList>
    </citation>
    <scope>NUCLEOTIDE SEQUENCE [LARGE SCALE GENOMIC DNA]</scope>
    <source>
        <strain evidence="2 3">CA1R205</strain>
    </source>
</reference>
<dbReference type="InterPro" id="IPR001387">
    <property type="entry name" value="Cro/C1-type_HTH"/>
</dbReference>
<dbReference type="Pfam" id="PF13560">
    <property type="entry name" value="HTH_31"/>
    <property type="match status" value="1"/>
</dbReference>
<dbReference type="SUPFAM" id="SSF47413">
    <property type="entry name" value="lambda repressor-like DNA-binding domains"/>
    <property type="match status" value="1"/>
</dbReference>
<dbReference type="RefSeq" id="WP_201871915.1">
    <property type="nucleotide sequence ID" value="NZ_JAERRF010000003.1"/>
</dbReference>
<evidence type="ECO:0000313" key="2">
    <source>
        <dbReference type="EMBL" id="MBL1096079.1"/>
    </source>
</evidence>
<dbReference type="PROSITE" id="PS50943">
    <property type="entry name" value="HTH_CROC1"/>
    <property type="match status" value="1"/>
</dbReference>
<proteinExistence type="predicted"/>
<protein>
    <submittedName>
        <fullName evidence="2">Helix-turn-helix transcriptional regulator</fullName>
    </submittedName>
</protein>
<keyword evidence="3" id="KW-1185">Reference proteome</keyword>
<dbReference type="SMART" id="SM00530">
    <property type="entry name" value="HTH_XRE"/>
    <property type="match status" value="1"/>
</dbReference>
<dbReference type="InterPro" id="IPR010982">
    <property type="entry name" value="Lambda_DNA-bd_dom_sf"/>
</dbReference>
<dbReference type="EMBL" id="JAERRF010000003">
    <property type="protein sequence ID" value="MBL1096079.1"/>
    <property type="molecule type" value="Genomic_DNA"/>
</dbReference>
<name>A0ABS1N7N0_9ACTN</name>
<comment type="caution">
    <text evidence="2">The sequence shown here is derived from an EMBL/GenBank/DDBJ whole genome shotgun (WGS) entry which is preliminary data.</text>
</comment>
<accession>A0ABS1N7N0</accession>
<gene>
    <name evidence="2" type="ORF">JK363_05250</name>
</gene>
<organism evidence="2 3">
    <name type="scientific">Streptomyces coffeae</name>
    <dbReference type="NCBI Taxonomy" id="621382"/>
    <lineage>
        <taxon>Bacteria</taxon>
        <taxon>Bacillati</taxon>
        <taxon>Actinomycetota</taxon>
        <taxon>Actinomycetes</taxon>
        <taxon>Kitasatosporales</taxon>
        <taxon>Streptomycetaceae</taxon>
        <taxon>Streptomyces</taxon>
    </lineage>
</organism>